<sequence length="198" mass="22287">MLKQFDFIDSRKQTREKRACDTCANLKLKCTFQVPCDHCSRKSLTCLYTRNGYLDPYERFRVDAEKDNQESSEQLIPTPASPQPAVDTLPFEQRAAQSDNATFQSPSTDFDFSILDLGLLNYPSTPYSDWDADGWLGDVPHTADFGLPPPLDFTFTPALDTNVPSNTSPSLFPTTQEPALFDTTRKRMGPVILFNVLC</sequence>
<feature type="region of interest" description="Disordered" evidence="6">
    <location>
        <begin position="64"/>
        <end position="86"/>
    </location>
</feature>
<evidence type="ECO:0000256" key="1">
    <source>
        <dbReference type="ARBA" id="ARBA00022723"/>
    </source>
</evidence>
<keyword evidence="5" id="KW-0539">Nucleus</keyword>
<evidence type="ECO:0000256" key="5">
    <source>
        <dbReference type="ARBA" id="ARBA00023242"/>
    </source>
</evidence>
<evidence type="ECO:0000256" key="4">
    <source>
        <dbReference type="ARBA" id="ARBA00023163"/>
    </source>
</evidence>
<dbReference type="CDD" id="cd00067">
    <property type="entry name" value="GAL4"/>
    <property type="match status" value="1"/>
</dbReference>
<keyword evidence="2" id="KW-0805">Transcription regulation</keyword>
<evidence type="ECO:0000313" key="9">
    <source>
        <dbReference type="Proteomes" id="UP001610563"/>
    </source>
</evidence>
<dbReference type="InterPro" id="IPR036864">
    <property type="entry name" value="Zn2-C6_fun-type_DNA-bd_sf"/>
</dbReference>
<dbReference type="Pfam" id="PF00172">
    <property type="entry name" value="Zn_clus"/>
    <property type="match status" value="1"/>
</dbReference>
<feature type="domain" description="Zn(2)-C6 fungal-type" evidence="7">
    <location>
        <begin position="19"/>
        <end position="48"/>
    </location>
</feature>
<reference evidence="8 9" key="1">
    <citation type="submission" date="2024-07" db="EMBL/GenBank/DDBJ databases">
        <title>Section-level genome sequencing and comparative genomics of Aspergillus sections Usti and Cavernicolus.</title>
        <authorList>
            <consortium name="Lawrence Berkeley National Laboratory"/>
            <person name="Nybo J.L."/>
            <person name="Vesth T.C."/>
            <person name="Theobald S."/>
            <person name="Frisvad J.C."/>
            <person name="Larsen T.O."/>
            <person name="Kjaerboelling I."/>
            <person name="Rothschild-Mancinelli K."/>
            <person name="Lyhne E.K."/>
            <person name="Kogle M.E."/>
            <person name="Barry K."/>
            <person name="Clum A."/>
            <person name="Na H."/>
            <person name="Ledsgaard L."/>
            <person name="Lin J."/>
            <person name="Lipzen A."/>
            <person name="Kuo A."/>
            <person name="Riley R."/>
            <person name="Mondo S."/>
            <person name="Labutti K."/>
            <person name="Haridas S."/>
            <person name="Pangalinan J."/>
            <person name="Salamov A.A."/>
            <person name="Simmons B.A."/>
            <person name="Magnuson J.K."/>
            <person name="Chen J."/>
            <person name="Drula E."/>
            <person name="Henrissat B."/>
            <person name="Wiebenga A."/>
            <person name="Lubbers R.J."/>
            <person name="Gomes A.C."/>
            <person name="Makela M.R."/>
            <person name="Stajich J."/>
            <person name="Grigoriev I.V."/>
            <person name="Mortensen U.H."/>
            <person name="De Vries R.P."/>
            <person name="Baker S.E."/>
            <person name="Andersen M.R."/>
        </authorList>
    </citation>
    <scope>NUCLEOTIDE SEQUENCE [LARGE SCALE GENOMIC DNA]</scope>
    <source>
        <strain evidence="8 9">CBS 209.92</strain>
    </source>
</reference>
<proteinExistence type="predicted"/>
<dbReference type="Gene3D" id="4.10.240.10">
    <property type="entry name" value="Zn(2)-C6 fungal-type DNA-binding domain"/>
    <property type="match status" value="1"/>
</dbReference>
<dbReference type="SUPFAM" id="SSF57701">
    <property type="entry name" value="Zn2/Cys6 DNA-binding domain"/>
    <property type="match status" value="1"/>
</dbReference>
<dbReference type="EMBL" id="JBFTWV010000175">
    <property type="protein sequence ID" value="KAL2784546.1"/>
    <property type="molecule type" value="Genomic_DNA"/>
</dbReference>
<dbReference type="Proteomes" id="UP001610563">
    <property type="component" value="Unassembled WGS sequence"/>
</dbReference>
<gene>
    <name evidence="8" type="ORF">BJX66DRAFT_343905</name>
</gene>
<name>A0ABR4FMR9_9EURO</name>
<dbReference type="InterPro" id="IPR050797">
    <property type="entry name" value="Carb_Metab_Trans_Reg"/>
</dbReference>
<dbReference type="InterPro" id="IPR001138">
    <property type="entry name" value="Zn2Cys6_DnaBD"/>
</dbReference>
<evidence type="ECO:0000256" key="3">
    <source>
        <dbReference type="ARBA" id="ARBA00023125"/>
    </source>
</evidence>
<comment type="caution">
    <text evidence="8">The sequence shown here is derived from an EMBL/GenBank/DDBJ whole genome shotgun (WGS) entry which is preliminary data.</text>
</comment>
<evidence type="ECO:0000256" key="2">
    <source>
        <dbReference type="ARBA" id="ARBA00023015"/>
    </source>
</evidence>
<protein>
    <recommendedName>
        <fullName evidence="7">Zn(2)-C6 fungal-type domain-containing protein</fullName>
    </recommendedName>
</protein>
<dbReference type="PANTHER" id="PTHR31668">
    <property type="entry name" value="GLUCOSE TRANSPORT TRANSCRIPTION REGULATOR RGT1-RELATED-RELATED"/>
    <property type="match status" value="1"/>
</dbReference>
<keyword evidence="3" id="KW-0238">DNA-binding</keyword>
<accession>A0ABR4FMR9</accession>
<keyword evidence="1" id="KW-0479">Metal-binding</keyword>
<dbReference type="PROSITE" id="PS00463">
    <property type="entry name" value="ZN2_CY6_FUNGAL_1"/>
    <property type="match status" value="1"/>
</dbReference>
<keyword evidence="4" id="KW-0804">Transcription</keyword>
<dbReference type="PROSITE" id="PS50048">
    <property type="entry name" value="ZN2_CY6_FUNGAL_2"/>
    <property type="match status" value="1"/>
</dbReference>
<evidence type="ECO:0000259" key="7">
    <source>
        <dbReference type="PROSITE" id="PS50048"/>
    </source>
</evidence>
<dbReference type="PANTHER" id="PTHR31668:SF26">
    <property type="entry name" value="GLUCOSE TRANSPORT TRANSCRIPTION REGULATOR RGT1-RELATED"/>
    <property type="match status" value="1"/>
</dbReference>
<evidence type="ECO:0000313" key="8">
    <source>
        <dbReference type="EMBL" id="KAL2784546.1"/>
    </source>
</evidence>
<evidence type="ECO:0000256" key="6">
    <source>
        <dbReference type="SAM" id="MobiDB-lite"/>
    </source>
</evidence>
<keyword evidence="9" id="KW-1185">Reference proteome</keyword>
<organism evidence="8 9">
    <name type="scientific">Aspergillus keveii</name>
    <dbReference type="NCBI Taxonomy" id="714993"/>
    <lineage>
        <taxon>Eukaryota</taxon>
        <taxon>Fungi</taxon>
        <taxon>Dikarya</taxon>
        <taxon>Ascomycota</taxon>
        <taxon>Pezizomycotina</taxon>
        <taxon>Eurotiomycetes</taxon>
        <taxon>Eurotiomycetidae</taxon>
        <taxon>Eurotiales</taxon>
        <taxon>Aspergillaceae</taxon>
        <taxon>Aspergillus</taxon>
        <taxon>Aspergillus subgen. Nidulantes</taxon>
    </lineage>
</organism>
<dbReference type="SMART" id="SM00066">
    <property type="entry name" value="GAL4"/>
    <property type="match status" value="1"/>
</dbReference>